<keyword evidence="1" id="KW-0479">Metal-binding</keyword>
<organism evidence="4 5">
    <name type="scientific">Mytilus galloprovincialis</name>
    <name type="common">Mediterranean mussel</name>
    <dbReference type="NCBI Taxonomy" id="29158"/>
    <lineage>
        <taxon>Eukaryota</taxon>
        <taxon>Metazoa</taxon>
        <taxon>Spiralia</taxon>
        <taxon>Lophotrochozoa</taxon>
        <taxon>Mollusca</taxon>
        <taxon>Bivalvia</taxon>
        <taxon>Autobranchia</taxon>
        <taxon>Pteriomorphia</taxon>
        <taxon>Mytilida</taxon>
        <taxon>Mytiloidea</taxon>
        <taxon>Mytilidae</taxon>
        <taxon>Mytilinae</taxon>
        <taxon>Mytilus</taxon>
    </lineage>
</organism>
<dbReference type="PANTHER" id="PTHR19963:SF30">
    <property type="entry name" value="ENDONUCLEASE_EXONUCLEASE_PHOSPHATASE DOMAIN-CONTAINING PROTEIN"/>
    <property type="match status" value="1"/>
</dbReference>
<sequence>MFDQSSTHSDDMATTSGASSRLPALRRDIDSNINNTHIIDMTPSGEVQMRVINSESQQGISSDTSLAHTDESLNRQKLQQELVKHREAERRIMGLLESQSDESHRQLSFGLSCGGGDSLMNENRQNNLRGQSDQCNGPSINSPWKAHPNTRVGGCGTVQVDNNRCVDTMTTPDRRNTIVGNGTNNVSSYPMFPINSNTSSHPVPHSNNISKAKKPPTFDGNTGWQDYLVQFEMVAAVNNWDDHTKAYELATNLRGVAQGIVTEIEPLKRFDYTYLVSALTSRFEPVNQENMYKVQMNSYYRKSGQTLPEMAQDIRRITRLAYPTAPVDIRNQLGKDCFVRALNDSKIQLSIFQREPKTIDDCIRFGVEYEAFTLDQKRINNPKQGLRKIEETDESDDELVTRLSKISDQIGTLSFNTQNSDKVITCFYCGKKGHMKRECRKLEWDKKHNCVKSGKIQQNPTFISTRYTQGTQTDTNSMNSGNI</sequence>
<dbReference type="SUPFAM" id="SSF57756">
    <property type="entry name" value="Retrovirus zinc finger-like domains"/>
    <property type="match status" value="1"/>
</dbReference>
<feature type="domain" description="CCHC-type" evidence="3">
    <location>
        <begin position="426"/>
        <end position="441"/>
    </location>
</feature>
<dbReference type="PANTHER" id="PTHR19963">
    <property type="entry name" value="CCHC-TYPE DOMAIN-CONTAINING PROTEIN"/>
    <property type="match status" value="1"/>
</dbReference>
<dbReference type="Proteomes" id="UP000596742">
    <property type="component" value="Unassembled WGS sequence"/>
</dbReference>
<feature type="compositionally biased region" description="Polar residues" evidence="2">
    <location>
        <begin position="1"/>
        <end position="19"/>
    </location>
</feature>
<evidence type="ECO:0000256" key="1">
    <source>
        <dbReference type="PROSITE-ProRule" id="PRU00047"/>
    </source>
</evidence>
<feature type="region of interest" description="Disordered" evidence="2">
    <location>
        <begin position="118"/>
        <end position="146"/>
    </location>
</feature>
<evidence type="ECO:0000313" key="5">
    <source>
        <dbReference type="Proteomes" id="UP000596742"/>
    </source>
</evidence>
<dbReference type="Pfam" id="PF00098">
    <property type="entry name" value="zf-CCHC"/>
    <property type="match status" value="1"/>
</dbReference>
<evidence type="ECO:0000259" key="3">
    <source>
        <dbReference type="PROSITE" id="PS50158"/>
    </source>
</evidence>
<keyword evidence="1" id="KW-0863">Zinc-finger</keyword>
<feature type="compositionally biased region" description="Polar residues" evidence="2">
    <location>
        <begin position="120"/>
        <end position="142"/>
    </location>
</feature>
<dbReference type="AlphaFoldDB" id="A0A8B6CV50"/>
<keyword evidence="1" id="KW-0862">Zinc</keyword>
<accession>A0A8B6CV50</accession>
<gene>
    <name evidence="4" type="ORF">MGAL_10B072803</name>
</gene>
<comment type="caution">
    <text evidence="4">The sequence shown here is derived from an EMBL/GenBank/DDBJ whole genome shotgun (WGS) entry which is preliminary data.</text>
</comment>
<dbReference type="EMBL" id="UYJE01002281">
    <property type="protein sequence ID" value="VDI09363.1"/>
    <property type="molecule type" value="Genomic_DNA"/>
</dbReference>
<dbReference type="GO" id="GO:0003676">
    <property type="term" value="F:nucleic acid binding"/>
    <property type="evidence" value="ECO:0007669"/>
    <property type="project" value="InterPro"/>
</dbReference>
<evidence type="ECO:0000313" key="4">
    <source>
        <dbReference type="EMBL" id="VDI09363.1"/>
    </source>
</evidence>
<name>A0A8B6CV50_MYTGA</name>
<dbReference type="PROSITE" id="PS50158">
    <property type="entry name" value="ZF_CCHC"/>
    <property type="match status" value="1"/>
</dbReference>
<feature type="region of interest" description="Disordered" evidence="2">
    <location>
        <begin position="1"/>
        <end position="26"/>
    </location>
</feature>
<dbReference type="InterPro" id="IPR001878">
    <property type="entry name" value="Znf_CCHC"/>
</dbReference>
<proteinExistence type="predicted"/>
<protein>
    <recommendedName>
        <fullName evidence="3">CCHC-type domain-containing protein</fullName>
    </recommendedName>
</protein>
<reference evidence="4" key="1">
    <citation type="submission" date="2018-11" db="EMBL/GenBank/DDBJ databases">
        <authorList>
            <person name="Alioto T."/>
            <person name="Alioto T."/>
        </authorList>
    </citation>
    <scope>NUCLEOTIDE SEQUENCE</scope>
</reference>
<dbReference type="SMART" id="SM00343">
    <property type="entry name" value="ZnF_C2HC"/>
    <property type="match status" value="1"/>
</dbReference>
<evidence type="ECO:0000256" key="2">
    <source>
        <dbReference type="SAM" id="MobiDB-lite"/>
    </source>
</evidence>
<keyword evidence="5" id="KW-1185">Reference proteome</keyword>
<dbReference type="OrthoDB" id="6078991at2759"/>
<dbReference type="Gene3D" id="4.10.60.10">
    <property type="entry name" value="Zinc finger, CCHC-type"/>
    <property type="match status" value="1"/>
</dbReference>
<dbReference type="InterPro" id="IPR036875">
    <property type="entry name" value="Znf_CCHC_sf"/>
</dbReference>
<dbReference type="GO" id="GO:0008270">
    <property type="term" value="F:zinc ion binding"/>
    <property type="evidence" value="ECO:0007669"/>
    <property type="project" value="UniProtKB-KW"/>
</dbReference>